<dbReference type="InterPro" id="IPR012675">
    <property type="entry name" value="Beta-grasp_dom_sf"/>
</dbReference>
<dbReference type="KEGG" id="woc:BA177_15385"/>
<dbReference type="InterPro" id="IPR014307">
    <property type="entry name" value="Xanthine_DH_ssu"/>
</dbReference>
<dbReference type="SUPFAM" id="SSF56176">
    <property type="entry name" value="FAD-binding/transporter-associated domain-like"/>
    <property type="match status" value="1"/>
</dbReference>
<dbReference type="CDD" id="cd00207">
    <property type="entry name" value="fer2"/>
    <property type="match status" value="1"/>
</dbReference>
<dbReference type="InterPro" id="IPR016208">
    <property type="entry name" value="Ald_Oxase/xanthine_DH-like"/>
</dbReference>
<evidence type="ECO:0000313" key="8">
    <source>
        <dbReference type="EMBL" id="ANO53300.1"/>
    </source>
</evidence>
<reference evidence="8 9" key="1">
    <citation type="submission" date="2016-06" db="EMBL/GenBank/DDBJ databases">
        <title>Complete genome sequence of a deep-branching marine Gamma Proteobacterium Woeseia oceani type strain XK5.</title>
        <authorList>
            <person name="Mu D."/>
            <person name="Du Z."/>
        </authorList>
    </citation>
    <scope>NUCLEOTIDE SEQUENCE [LARGE SCALE GENOMIC DNA]</scope>
    <source>
        <strain evidence="8 9">XK5</strain>
    </source>
</reference>
<dbReference type="InterPro" id="IPR036683">
    <property type="entry name" value="CO_DH_flav_C_dom_sf"/>
</dbReference>
<keyword evidence="3" id="KW-0274">FAD</keyword>
<dbReference type="SUPFAM" id="SSF47741">
    <property type="entry name" value="CO dehydrogenase ISP C-domain like"/>
    <property type="match status" value="1"/>
</dbReference>
<dbReference type="STRING" id="1548547.BA177_15385"/>
<evidence type="ECO:0000256" key="1">
    <source>
        <dbReference type="ARBA" id="ARBA00022630"/>
    </source>
</evidence>
<dbReference type="InterPro" id="IPR006058">
    <property type="entry name" value="2Fe2S_fd_BS"/>
</dbReference>
<protein>
    <submittedName>
        <fullName evidence="8">Xanthine dehydrogenase small subunit</fullName>
    </submittedName>
</protein>
<dbReference type="InterPro" id="IPR036318">
    <property type="entry name" value="FAD-bd_PCMH-like_sf"/>
</dbReference>
<dbReference type="Gene3D" id="3.30.465.10">
    <property type="match status" value="1"/>
</dbReference>
<dbReference type="AlphaFoldDB" id="A0A193LL50"/>
<keyword evidence="1" id="KW-0285">Flavoprotein</keyword>
<evidence type="ECO:0000256" key="2">
    <source>
        <dbReference type="ARBA" id="ARBA00022723"/>
    </source>
</evidence>
<dbReference type="PROSITE" id="PS51387">
    <property type="entry name" value="FAD_PCMH"/>
    <property type="match status" value="1"/>
</dbReference>
<keyword evidence="9" id="KW-1185">Reference proteome</keyword>
<dbReference type="InterPro" id="IPR012175">
    <property type="entry name" value="Xanth_DH_ssu_bac"/>
</dbReference>
<dbReference type="InterPro" id="IPR016169">
    <property type="entry name" value="FAD-bd_PCMH_sub2"/>
</dbReference>
<sequence>MSNHRTDRIRFILDGTVIELRNVDPTRTVLQYLREDLHRTGSKEGCAEGDCGACTVVLAEVGKDNRLHARAINACIQFLPTLDGKELLTVESLRGSDGSLHPVQQAMVNCHGSQCGFCTPGFVMSLFALYKNAQSPSRVTIDNALAGNLCRCTGYRPIVDAARAMYGCASERSDNWLLAACSSGPASSDEKRRVERLQSIQHGDTVALEYGAKRYFAPRSCNELAELLGAWPDARLLAGGTDVGLWVTKQHRELDTVIYTGRVTELCGQGVADDAINIGAAVTLAEAMPLLLRHFPALHELLLRFASPPIRNAGTLGGNVANGSPIGDSMPALLVADACLRLRSANGTRELPLAKFYLDYQKNALRTGEFVEQIIIPLPSAGDELRTYKISKRFDQDISAVCGAYRLRFDDDGRIVEARIAYGGLAATPRRAHRCEAVLQGALPSTDLTHKAQQALREDFEPISDMRASDQYRRQVAGNLLQRLFMDISAAQSGAELTGIYEYGRAREA</sequence>
<dbReference type="InterPro" id="IPR001041">
    <property type="entry name" value="2Fe-2S_ferredoxin-type"/>
</dbReference>
<gene>
    <name evidence="8" type="ORF">BA177_15385</name>
</gene>
<dbReference type="GO" id="GO:0051537">
    <property type="term" value="F:2 iron, 2 sulfur cluster binding"/>
    <property type="evidence" value="ECO:0007669"/>
    <property type="project" value="InterPro"/>
</dbReference>
<dbReference type="PANTHER" id="PTHR45444:SF3">
    <property type="entry name" value="XANTHINE DEHYDROGENASE"/>
    <property type="match status" value="1"/>
</dbReference>
<feature type="domain" description="FAD-binding PCMH-type" evidence="7">
    <location>
        <begin position="208"/>
        <end position="381"/>
    </location>
</feature>
<dbReference type="SMART" id="SM01092">
    <property type="entry name" value="CO_deh_flav_C"/>
    <property type="match status" value="1"/>
</dbReference>
<dbReference type="InterPro" id="IPR002346">
    <property type="entry name" value="Mopterin_DH_FAD-bd"/>
</dbReference>
<dbReference type="GO" id="GO:0004854">
    <property type="term" value="F:xanthine dehydrogenase activity"/>
    <property type="evidence" value="ECO:0007669"/>
    <property type="project" value="InterPro"/>
</dbReference>
<evidence type="ECO:0000256" key="3">
    <source>
        <dbReference type="ARBA" id="ARBA00022827"/>
    </source>
</evidence>
<dbReference type="PROSITE" id="PS51085">
    <property type="entry name" value="2FE2S_FER_2"/>
    <property type="match status" value="1"/>
</dbReference>
<dbReference type="Pfam" id="PF00941">
    <property type="entry name" value="FAD_binding_5"/>
    <property type="match status" value="1"/>
</dbReference>
<evidence type="ECO:0000256" key="4">
    <source>
        <dbReference type="ARBA" id="ARBA00023002"/>
    </source>
</evidence>
<proteinExistence type="predicted"/>
<dbReference type="SUPFAM" id="SSF55447">
    <property type="entry name" value="CO dehydrogenase flavoprotein C-terminal domain-like"/>
    <property type="match status" value="1"/>
</dbReference>
<evidence type="ECO:0000313" key="9">
    <source>
        <dbReference type="Proteomes" id="UP000092695"/>
    </source>
</evidence>
<dbReference type="Proteomes" id="UP000092695">
    <property type="component" value="Chromosome"/>
</dbReference>
<dbReference type="Gene3D" id="3.10.20.30">
    <property type="match status" value="1"/>
</dbReference>
<dbReference type="PIRSF" id="PIRSF036557">
    <property type="entry name" value="XdhA_RC"/>
    <property type="match status" value="1"/>
</dbReference>
<evidence type="ECO:0000259" key="7">
    <source>
        <dbReference type="PROSITE" id="PS51387"/>
    </source>
</evidence>
<dbReference type="OrthoDB" id="9775084at2"/>
<dbReference type="InterPro" id="IPR016167">
    <property type="entry name" value="FAD-bd_PCMH_sub1"/>
</dbReference>
<dbReference type="InterPro" id="IPR036884">
    <property type="entry name" value="2Fe-2S-bd_dom_sf"/>
</dbReference>
<name>A0A193LL50_9GAMM</name>
<dbReference type="GO" id="GO:0071949">
    <property type="term" value="F:FAD binding"/>
    <property type="evidence" value="ECO:0007669"/>
    <property type="project" value="InterPro"/>
</dbReference>
<dbReference type="NCBIfam" id="TIGR02963">
    <property type="entry name" value="xanthine_xdhA"/>
    <property type="match status" value="1"/>
</dbReference>
<dbReference type="Gene3D" id="3.30.390.50">
    <property type="entry name" value="CO dehydrogenase flavoprotein, C-terminal domain"/>
    <property type="match status" value="1"/>
</dbReference>
<organism evidence="8 9">
    <name type="scientific">Woeseia oceani</name>
    <dbReference type="NCBI Taxonomy" id="1548547"/>
    <lineage>
        <taxon>Bacteria</taxon>
        <taxon>Pseudomonadati</taxon>
        <taxon>Pseudomonadota</taxon>
        <taxon>Gammaproteobacteria</taxon>
        <taxon>Woeseiales</taxon>
        <taxon>Woeseiaceae</taxon>
        <taxon>Woeseia</taxon>
    </lineage>
</organism>
<keyword evidence="4" id="KW-0560">Oxidoreductase</keyword>
<dbReference type="Gene3D" id="3.30.43.10">
    <property type="entry name" value="Uridine Diphospho-n-acetylenolpyruvylglucosamine Reductase, domain 2"/>
    <property type="match status" value="1"/>
</dbReference>
<dbReference type="RefSeq" id="WP_068619491.1">
    <property type="nucleotide sequence ID" value="NZ_CP016268.1"/>
</dbReference>
<dbReference type="GO" id="GO:0005506">
    <property type="term" value="F:iron ion binding"/>
    <property type="evidence" value="ECO:0007669"/>
    <property type="project" value="InterPro"/>
</dbReference>
<dbReference type="InterPro" id="IPR002888">
    <property type="entry name" value="2Fe-2S-bd"/>
</dbReference>
<dbReference type="Pfam" id="PF00111">
    <property type="entry name" value="Fer2"/>
    <property type="match status" value="1"/>
</dbReference>
<keyword evidence="5" id="KW-0408">Iron</keyword>
<dbReference type="InterPro" id="IPR016166">
    <property type="entry name" value="FAD-bd_PCMH"/>
</dbReference>
<keyword evidence="2" id="KW-0479">Metal-binding</keyword>
<dbReference type="PANTHER" id="PTHR45444">
    <property type="entry name" value="XANTHINE DEHYDROGENASE"/>
    <property type="match status" value="1"/>
</dbReference>
<dbReference type="Pfam" id="PF01799">
    <property type="entry name" value="Fer2_2"/>
    <property type="match status" value="1"/>
</dbReference>
<evidence type="ECO:0000259" key="6">
    <source>
        <dbReference type="PROSITE" id="PS51085"/>
    </source>
</evidence>
<dbReference type="PROSITE" id="PS00197">
    <property type="entry name" value="2FE2S_FER_1"/>
    <property type="match status" value="1"/>
</dbReference>
<evidence type="ECO:0000256" key="5">
    <source>
        <dbReference type="ARBA" id="ARBA00023004"/>
    </source>
</evidence>
<feature type="domain" description="2Fe-2S ferredoxin-type" evidence="6">
    <location>
        <begin position="7"/>
        <end position="93"/>
    </location>
</feature>
<dbReference type="EMBL" id="CP016268">
    <property type="protein sequence ID" value="ANO53300.1"/>
    <property type="molecule type" value="Genomic_DNA"/>
</dbReference>
<dbReference type="Gene3D" id="1.10.150.120">
    <property type="entry name" value="[2Fe-2S]-binding domain"/>
    <property type="match status" value="1"/>
</dbReference>
<dbReference type="SUPFAM" id="SSF54292">
    <property type="entry name" value="2Fe-2S ferredoxin-like"/>
    <property type="match status" value="1"/>
</dbReference>
<dbReference type="Pfam" id="PF03450">
    <property type="entry name" value="CO_deh_flav_C"/>
    <property type="match status" value="1"/>
</dbReference>
<dbReference type="InterPro" id="IPR036010">
    <property type="entry name" value="2Fe-2S_ferredoxin-like_sf"/>
</dbReference>
<accession>A0A193LL50</accession>
<dbReference type="InterPro" id="IPR005107">
    <property type="entry name" value="CO_DH_flav_C"/>
</dbReference>